<proteinExistence type="predicted"/>
<gene>
    <name evidence="1" type="ORF">METZ01_LOCUS362794</name>
</gene>
<evidence type="ECO:0008006" key="2">
    <source>
        <dbReference type="Google" id="ProtNLM"/>
    </source>
</evidence>
<dbReference type="AlphaFoldDB" id="A0A382SIZ4"/>
<accession>A0A382SIZ4</accession>
<dbReference type="EMBL" id="UINC01129503">
    <property type="protein sequence ID" value="SVD09940.1"/>
    <property type="molecule type" value="Genomic_DNA"/>
</dbReference>
<evidence type="ECO:0000313" key="1">
    <source>
        <dbReference type="EMBL" id="SVD09940.1"/>
    </source>
</evidence>
<reference evidence="1" key="1">
    <citation type="submission" date="2018-05" db="EMBL/GenBank/DDBJ databases">
        <authorList>
            <person name="Lanie J.A."/>
            <person name="Ng W.-L."/>
            <person name="Kazmierczak K.M."/>
            <person name="Andrzejewski T.M."/>
            <person name="Davidsen T.M."/>
            <person name="Wayne K.J."/>
            <person name="Tettelin H."/>
            <person name="Glass J.I."/>
            <person name="Rusch D."/>
            <person name="Podicherti R."/>
            <person name="Tsui H.-C.T."/>
            <person name="Winkler M.E."/>
        </authorList>
    </citation>
    <scope>NUCLEOTIDE SEQUENCE</scope>
</reference>
<organism evidence="1">
    <name type="scientific">marine metagenome</name>
    <dbReference type="NCBI Taxonomy" id="408172"/>
    <lineage>
        <taxon>unclassified sequences</taxon>
        <taxon>metagenomes</taxon>
        <taxon>ecological metagenomes</taxon>
    </lineage>
</organism>
<sequence length="128" mass="13813">MKKIILVLTMVLTGCSLALQGPPSGWEVEEDADALRILAYSNQCSTSSRSMIFDGVLGGWITGFGALQLGTGKQLGERTVPDDHVRGYGAAMMAVGLPFLLSARNGKRKIDDCKAFHEKLEDTLSPNR</sequence>
<name>A0A382SIZ4_9ZZZZ</name>
<protein>
    <recommendedName>
        <fullName evidence="2">Lipoprotein</fullName>
    </recommendedName>
</protein>
<dbReference type="PROSITE" id="PS51257">
    <property type="entry name" value="PROKAR_LIPOPROTEIN"/>
    <property type="match status" value="1"/>
</dbReference>